<dbReference type="InterPro" id="IPR056179">
    <property type="entry name" value="DHQS_C"/>
</dbReference>
<evidence type="ECO:0000256" key="1">
    <source>
        <dbReference type="ARBA" id="ARBA00001911"/>
    </source>
</evidence>
<keyword evidence="12" id="KW-1185">Reference proteome</keyword>
<comment type="caution">
    <text evidence="11">The sequence shown here is derived from an EMBL/GenBank/DDBJ whole genome shotgun (WGS) entry which is preliminary data.</text>
</comment>
<evidence type="ECO:0000256" key="5">
    <source>
        <dbReference type="ARBA" id="ARBA00023027"/>
    </source>
</evidence>
<evidence type="ECO:0000256" key="3">
    <source>
        <dbReference type="ARBA" id="ARBA00022605"/>
    </source>
</evidence>
<evidence type="ECO:0000313" key="11">
    <source>
        <dbReference type="EMBL" id="GAA4340946.1"/>
    </source>
</evidence>
<evidence type="ECO:0000256" key="6">
    <source>
        <dbReference type="ARBA" id="ARBA00023141"/>
    </source>
</evidence>
<feature type="domain" description="3-dehydroquinate synthase C-terminal" evidence="10">
    <location>
        <begin position="196"/>
        <end position="332"/>
    </location>
</feature>
<dbReference type="RefSeq" id="WP_345257560.1">
    <property type="nucleotide sequence ID" value="NZ_BAABGY010000014.1"/>
</dbReference>
<keyword evidence="7" id="KW-0456">Lyase</keyword>
<evidence type="ECO:0000259" key="10">
    <source>
        <dbReference type="Pfam" id="PF24621"/>
    </source>
</evidence>
<dbReference type="PANTHER" id="PTHR43622:SF7">
    <property type="entry name" value="3-DEHYDROQUINATE SYNTHASE, CHLOROPLASTIC"/>
    <property type="match status" value="1"/>
</dbReference>
<keyword evidence="8" id="KW-0170">Cobalt</keyword>
<feature type="domain" description="3-dehydroquinate synthase N-terminal" evidence="9">
    <location>
        <begin position="82"/>
        <end position="194"/>
    </location>
</feature>
<dbReference type="Gene3D" id="3.40.50.1970">
    <property type="match status" value="1"/>
</dbReference>
<dbReference type="EMBL" id="BAABGY010000014">
    <property type="protein sequence ID" value="GAA4340946.1"/>
    <property type="molecule type" value="Genomic_DNA"/>
</dbReference>
<dbReference type="Proteomes" id="UP001501725">
    <property type="component" value="Unassembled WGS sequence"/>
</dbReference>
<dbReference type="Pfam" id="PF24621">
    <property type="entry name" value="DHQS_C"/>
    <property type="match status" value="1"/>
</dbReference>
<comment type="cofactor">
    <cofactor evidence="2">
        <name>Co(2+)</name>
        <dbReference type="ChEBI" id="CHEBI:48828"/>
    </cofactor>
</comment>
<evidence type="ECO:0000256" key="8">
    <source>
        <dbReference type="ARBA" id="ARBA00023285"/>
    </source>
</evidence>
<evidence type="ECO:0000259" key="9">
    <source>
        <dbReference type="Pfam" id="PF01761"/>
    </source>
</evidence>
<dbReference type="PIRSF" id="PIRSF001455">
    <property type="entry name" value="DHQ_synth"/>
    <property type="match status" value="1"/>
</dbReference>
<accession>A0ABP8HLC6</accession>
<dbReference type="Pfam" id="PF01761">
    <property type="entry name" value="DHQ_synthase"/>
    <property type="match status" value="1"/>
</dbReference>
<comment type="cofactor">
    <cofactor evidence="1">
        <name>NAD(+)</name>
        <dbReference type="ChEBI" id="CHEBI:57540"/>
    </cofactor>
</comment>
<gene>
    <name evidence="11" type="ORF">GCM10023184_39000</name>
</gene>
<dbReference type="InterPro" id="IPR030963">
    <property type="entry name" value="DHQ_synth_fam"/>
</dbReference>
<protein>
    <submittedName>
        <fullName evidence="11">3-dehydroquinate synthase</fullName>
    </submittedName>
</protein>
<keyword evidence="3" id="KW-0028">Amino-acid biosynthesis</keyword>
<dbReference type="InterPro" id="IPR050071">
    <property type="entry name" value="Dehydroquinate_synthase"/>
</dbReference>
<evidence type="ECO:0000256" key="4">
    <source>
        <dbReference type="ARBA" id="ARBA00022723"/>
    </source>
</evidence>
<dbReference type="PANTHER" id="PTHR43622">
    <property type="entry name" value="3-DEHYDROQUINATE SYNTHASE"/>
    <property type="match status" value="1"/>
</dbReference>
<sequence>MDFLQQSFTVRFQYRVFFTSHLFDTSNLLLRDFLQEQAQDGAIKKLLFVIDEEVASHHPQLEQQIEEYCSAMPAYALAAIVPVTGGEEVKNSDADFQTLLDAINKCGIDRHSYVVAIGGGSVLDMAGYASAVAHRGVRHIRIPTTVLSQNDSGVGVKNSMNYFGKKNFLGTFAPPVAVFNDTHFLTTLSERDWRSGISEAVKVALIKDAAFFRWLEENAAAMMARDMDAMHYHIKRCAELHLQHIASGDPFEMGSARPLDFGHWSAHKLEQLTDFSVRHGEAVALGIALDSTYSYLSGKLDEPSLRRILSLLEALGFELMHPLLEVADAQNALLQGLTEFREHLGGRLTVTLLKEIGVGDEVHQMEPRMIIRASRWLQEYCLKEQKKDTR</sequence>
<organism evidence="11 12">
    <name type="scientific">Flaviaesturariibacter amylovorans</name>
    <dbReference type="NCBI Taxonomy" id="1084520"/>
    <lineage>
        <taxon>Bacteria</taxon>
        <taxon>Pseudomonadati</taxon>
        <taxon>Bacteroidota</taxon>
        <taxon>Chitinophagia</taxon>
        <taxon>Chitinophagales</taxon>
        <taxon>Chitinophagaceae</taxon>
        <taxon>Flaviaestuariibacter</taxon>
    </lineage>
</organism>
<keyword evidence="5" id="KW-0520">NAD</keyword>
<keyword evidence="4" id="KW-0479">Metal-binding</keyword>
<proteinExistence type="predicted"/>
<name>A0ABP8HLC6_9BACT</name>
<keyword evidence="6" id="KW-0057">Aromatic amino acid biosynthesis</keyword>
<dbReference type="SUPFAM" id="SSF56796">
    <property type="entry name" value="Dehydroquinate synthase-like"/>
    <property type="match status" value="1"/>
</dbReference>
<evidence type="ECO:0000313" key="12">
    <source>
        <dbReference type="Proteomes" id="UP001501725"/>
    </source>
</evidence>
<dbReference type="NCBIfam" id="NF004852">
    <property type="entry name" value="PRK06203.1"/>
    <property type="match status" value="1"/>
</dbReference>
<dbReference type="InterPro" id="IPR030960">
    <property type="entry name" value="DHQS/DOIS_N"/>
</dbReference>
<dbReference type="Gene3D" id="1.20.1090.10">
    <property type="entry name" value="Dehydroquinate synthase-like - alpha domain"/>
    <property type="match status" value="1"/>
</dbReference>
<evidence type="ECO:0000256" key="2">
    <source>
        <dbReference type="ARBA" id="ARBA00001941"/>
    </source>
</evidence>
<evidence type="ECO:0000256" key="7">
    <source>
        <dbReference type="ARBA" id="ARBA00023239"/>
    </source>
</evidence>
<reference evidence="12" key="1">
    <citation type="journal article" date="2019" name="Int. J. Syst. Evol. Microbiol.">
        <title>The Global Catalogue of Microorganisms (GCM) 10K type strain sequencing project: providing services to taxonomists for standard genome sequencing and annotation.</title>
        <authorList>
            <consortium name="The Broad Institute Genomics Platform"/>
            <consortium name="The Broad Institute Genome Sequencing Center for Infectious Disease"/>
            <person name="Wu L."/>
            <person name="Ma J."/>
        </authorList>
    </citation>
    <scope>NUCLEOTIDE SEQUENCE [LARGE SCALE GENOMIC DNA]</scope>
    <source>
        <strain evidence="12">JCM 17919</strain>
    </source>
</reference>
<dbReference type="CDD" id="cd08198">
    <property type="entry name" value="DHQS-like"/>
    <property type="match status" value="1"/>
</dbReference>